<accession>A0A0E9X4Z9</accession>
<evidence type="ECO:0000256" key="1">
    <source>
        <dbReference type="SAM" id="MobiDB-lite"/>
    </source>
</evidence>
<protein>
    <submittedName>
        <fullName evidence="2">Uncharacterized protein</fullName>
    </submittedName>
</protein>
<proteinExistence type="predicted"/>
<dbReference type="AlphaFoldDB" id="A0A0E9X4Z9"/>
<reference evidence="2" key="2">
    <citation type="journal article" date="2015" name="Fish Shellfish Immunol.">
        <title>Early steps in the European eel (Anguilla anguilla)-Vibrio vulnificus interaction in the gills: Role of the RtxA13 toxin.</title>
        <authorList>
            <person name="Callol A."/>
            <person name="Pajuelo D."/>
            <person name="Ebbesson L."/>
            <person name="Teles M."/>
            <person name="MacKenzie S."/>
            <person name="Amaro C."/>
        </authorList>
    </citation>
    <scope>NUCLEOTIDE SEQUENCE</scope>
</reference>
<dbReference type="EMBL" id="GBXM01011031">
    <property type="protein sequence ID" value="JAH97546.1"/>
    <property type="molecule type" value="Transcribed_RNA"/>
</dbReference>
<name>A0A0E9X4Z9_ANGAN</name>
<sequence length="64" mass="7562">MEKTEQNKALESQTQYTRSSTTSRFFFSFLKPKCTKIWHDKQRENETIPIWNLTGALAKNSVHQ</sequence>
<evidence type="ECO:0000313" key="2">
    <source>
        <dbReference type="EMBL" id="JAH97546.1"/>
    </source>
</evidence>
<organism evidence="2">
    <name type="scientific">Anguilla anguilla</name>
    <name type="common">European freshwater eel</name>
    <name type="synonym">Muraena anguilla</name>
    <dbReference type="NCBI Taxonomy" id="7936"/>
    <lineage>
        <taxon>Eukaryota</taxon>
        <taxon>Metazoa</taxon>
        <taxon>Chordata</taxon>
        <taxon>Craniata</taxon>
        <taxon>Vertebrata</taxon>
        <taxon>Euteleostomi</taxon>
        <taxon>Actinopterygii</taxon>
        <taxon>Neopterygii</taxon>
        <taxon>Teleostei</taxon>
        <taxon>Anguilliformes</taxon>
        <taxon>Anguillidae</taxon>
        <taxon>Anguilla</taxon>
    </lineage>
</organism>
<feature type="region of interest" description="Disordered" evidence="1">
    <location>
        <begin position="1"/>
        <end position="20"/>
    </location>
</feature>
<reference evidence="2" key="1">
    <citation type="submission" date="2014-11" db="EMBL/GenBank/DDBJ databases">
        <authorList>
            <person name="Amaro Gonzalez C."/>
        </authorList>
    </citation>
    <scope>NUCLEOTIDE SEQUENCE</scope>
</reference>